<feature type="region of interest" description="Disordered" evidence="5">
    <location>
        <begin position="20"/>
        <end position="199"/>
    </location>
</feature>
<dbReference type="PROSITE" id="PS50222">
    <property type="entry name" value="EF_HAND_2"/>
    <property type="match status" value="1"/>
</dbReference>
<feature type="compositionally biased region" description="Low complexity" evidence="5">
    <location>
        <begin position="82"/>
        <end position="97"/>
    </location>
</feature>
<evidence type="ECO:0000256" key="1">
    <source>
        <dbReference type="ARBA" id="ARBA00020786"/>
    </source>
</evidence>
<dbReference type="GO" id="GO:0005509">
    <property type="term" value="F:calcium ion binding"/>
    <property type="evidence" value="ECO:0007669"/>
    <property type="project" value="InterPro"/>
</dbReference>
<keyword evidence="2" id="KW-0479">Metal-binding</keyword>
<dbReference type="PANTHER" id="PTHR23048">
    <property type="entry name" value="MYOSIN LIGHT CHAIN 1, 3"/>
    <property type="match status" value="1"/>
</dbReference>
<gene>
    <name evidence="7" type="ORF">EVOR1521_LOCUS10449</name>
</gene>
<evidence type="ECO:0000256" key="5">
    <source>
        <dbReference type="SAM" id="MobiDB-lite"/>
    </source>
</evidence>
<dbReference type="EMBL" id="CAUJNA010001001">
    <property type="protein sequence ID" value="CAJ1383293.1"/>
    <property type="molecule type" value="Genomic_DNA"/>
</dbReference>
<feature type="domain" description="EF-hand" evidence="6">
    <location>
        <begin position="340"/>
        <end position="375"/>
    </location>
</feature>
<feature type="compositionally biased region" description="Low complexity" evidence="5">
    <location>
        <begin position="151"/>
        <end position="165"/>
    </location>
</feature>
<feature type="compositionally biased region" description="Basic residues" evidence="5">
    <location>
        <begin position="137"/>
        <end position="149"/>
    </location>
</feature>
<feature type="compositionally biased region" description="Low complexity" evidence="5">
    <location>
        <begin position="36"/>
        <end position="51"/>
    </location>
</feature>
<evidence type="ECO:0000313" key="7">
    <source>
        <dbReference type="EMBL" id="CAJ1383293.1"/>
    </source>
</evidence>
<name>A0AA36I8W5_9DINO</name>
<evidence type="ECO:0000256" key="3">
    <source>
        <dbReference type="ARBA" id="ARBA00022737"/>
    </source>
</evidence>
<accession>A0AA36I8W5</accession>
<dbReference type="Proteomes" id="UP001178507">
    <property type="component" value="Unassembled WGS sequence"/>
</dbReference>
<organism evidence="7 8">
    <name type="scientific">Effrenium voratum</name>
    <dbReference type="NCBI Taxonomy" id="2562239"/>
    <lineage>
        <taxon>Eukaryota</taxon>
        <taxon>Sar</taxon>
        <taxon>Alveolata</taxon>
        <taxon>Dinophyceae</taxon>
        <taxon>Suessiales</taxon>
        <taxon>Symbiodiniaceae</taxon>
        <taxon>Effrenium</taxon>
    </lineage>
</organism>
<dbReference type="InterPro" id="IPR050230">
    <property type="entry name" value="CALM/Myosin/TropC-like"/>
</dbReference>
<dbReference type="InterPro" id="IPR002048">
    <property type="entry name" value="EF_hand_dom"/>
</dbReference>
<evidence type="ECO:0000259" key="6">
    <source>
        <dbReference type="PROSITE" id="PS50222"/>
    </source>
</evidence>
<protein>
    <recommendedName>
        <fullName evidence="1">Calmodulin</fullName>
    </recommendedName>
</protein>
<evidence type="ECO:0000313" key="8">
    <source>
        <dbReference type="Proteomes" id="UP001178507"/>
    </source>
</evidence>
<comment type="caution">
    <text evidence="7">The sequence shown here is derived from an EMBL/GenBank/DDBJ whole genome shotgun (WGS) entry which is preliminary data.</text>
</comment>
<feature type="compositionally biased region" description="Basic and acidic residues" evidence="5">
    <location>
        <begin position="180"/>
        <end position="199"/>
    </location>
</feature>
<evidence type="ECO:0000256" key="2">
    <source>
        <dbReference type="ARBA" id="ARBA00022723"/>
    </source>
</evidence>
<evidence type="ECO:0000256" key="4">
    <source>
        <dbReference type="ARBA" id="ARBA00022990"/>
    </source>
</evidence>
<keyword evidence="4" id="KW-0007">Acetylation</keyword>
<keyword evidence="3" id="KW-0677">Repeat</keyword>
<dbReference type="InterPro" id="IPR011992">
    <property type="entry name" value="EF-hand-dom_pair"/>
</dbReference>
<dbReference type="SUPFAM" id="SSF47473">
    <property type="entry name" value="EF-hand"/>
    <property type="match status" value="3"/>
</dbReference>
<keyword evidence="8" id="KW-1185">Reference proteome</keyword>
<reference evidence="7" key="1">
    <citation type="submission" date="2023-08" db="EMBL/GenBank/DDBJ databases">
        <authorList>
            <person name="Chen Y."/>
            <person name="Shah S."/>
            <person name="Dougan E. K."/>
            <person name="Thang M."/>
            <person name="Chan C."/>
        </authorList>
    </citation>
    <scope>NUCLEOTIDE SEQUENCE</scope>
</reference>
<dbReference type="PANTHER" id="PTHR23048:SF0">
    <property type="entry name" value="CALMODULIN LIKE 3"/>
    <property type="match status" value="1"/>
</dbReference>
<dbReference type="Gene3D" id="1.10.238.10">
    <property type="entry name" value="EF-hand"/>
    <property type="match status" value="4"/>
</dbReference>
<proteinExistence type="predicted"/>
<dbReference type="GO" id="GO:0016460">
    <property type="term" value="C:myosin II complex"/>
    <property type="evidence" value="ECO:0007669"/>
    <property type="project" value="TreeGrafter"/>
</dbReference>
<dbReference type="AlphaFoldDB" id="A0AA36I8W5"/>
<sequence>MYACDVKSWQFTLSKESSRFSRRLSLESGPRREALRPLALPAPVTPLTSTPGMLTSPLKRAFSGEAEPLGPRLLEPQALDVPSAPAALSPSSVSPAASPCPSPRHPKLEPLAVPVSQELPVVSDRRRSQDSGSPLKGRLRRALTRRHAKTASPSSGPSPSPASRSGTDETQPEVDPASSHLERDTEIEEIEGRPVSKSEREKWDAAFAKHQQDGELHVDDVKAALVMCGFDVRDALLSRVLEQLTRWNTLDRDEFSLLVCRFEVGLREAYESEFNQLDTCGAGTMDVKQLELLLRHVGQTVRRATLEDLVKEVDDSGRVGVSGFQKIQHLIRKREGFTTAELESFAQVFRRFDRDDSETMSCSEFASALTWLGFPCGPEKVKEFHQTSASDGQLSEGDFVRCLRRVFDDELQQVESFLKKTGQRCTGDQLKSFVHGLGYSSSPQAILDALSETNWSMEDDLCHNNHSASLRGLRLRLSVDDVCKLLSALRACDGFTQSELQDLKEAFKRNNPERKERISAPYASRALRWLGHGLPLQELLQISAEVDVDGGHWLDFSMFIKLARKCNERDQVNAVAAFKAADTEEEGVLTADQQKVALLELGCLEGGRLPLRSASEMDGANLRVFLGVVERFKKSCLPTFRKNQGFSSVELEELQTLFETWDRGDGSISKAQLVKLIEALFPRQARCREFRPFLVQLLQEQENASLTFEEVLKIARKILNQEEEREFEREVAAIKRLRFSVPEANQFRDFFLAQARELPWPTDTLLFGLAPVQQPPLELPVQMRVLFQHFCQARTVATGSPLSTLRSKMNESLCCPDH</sequence>